<name>A0A9P4P6A4_9PLEO</name>
<protein>
    <submittedName>
        <fullName evidence="4">Isochorismatase hydrolase</fullName>
    </submittedName>
</protein>
<reference evidence="4" key="1">
    <citation type="journal article" date="2020" name="Stud. Mycol.">
        <title>101 Dothideomycetes genomes: a test case for predicting lifestyles and emergence of pathogens.</title>
        <authorList>
            <person name="Haridas S."/>
            <person name="Albert R."/>
            <person name="Binder M."/>
            <person name="Bloem J."/>
            <person name="Labutti K."/>
            <person name="Salamov A."/>
            <person name="Andreopoulos B."/>
            <person name="Baker S."/>
            <person name="Barry K."/>
            <person name="Bills G."/>
            <person name="Bluhm B."/>
            <person name="Cannon C."/>
            <person name="Castanera R."/>
            <person name="Culley D."/>
            <person name="Daum C."/>
            <person name="Ezra D."/>
            <person name="Gonzalez J."/>
            <person name="Henrissat B."/>
            <person name="Kuo A."/>
            <person name="Liang C."/>
            <person name="Lipzen A."/>
            <person name="Lutzoni F."/>
            <person name="Magnuson J."/>
            <person name="Mondo S."/>
            <person name="Nolan M."/>
            <person name="Ohm R."/>
            <person name="Pangilinan J."/>
            <person name="Park H.-J."/>
            <person name="Ramirez L."/>
            <person name="Alfaro M."/>
            <person name="Sun H."/>
            <person name="Tritt A."/>
            <person name="Yoshinaga Y."/>
            <person name="Zwiers L.-H."/>
            <person name="Turgeon B."/>
            <person name="Goodwin S."/>
            <person name="Spatafora J."/>
            <person name="Crous P."/>
            <person name="Grigoriev I."/>
        </authorList>
    </citation>
    <scope>NUCLEOTIDE SEQUENCE</scope>
    <source>
        <strain evidence="4">CBS 690.94</strain>
    </source>
</reference>
<sequence length="208" mass="22280">MSSTPPTDPTSPSHYPPNQTALLLLDFHTLFVDSLPAPKGHAALAVAASTKKWAKSTGIHVIHCLIDTEQTPFPTCKSIPRWTSIADSFKAGGGDEPAALREDAHGERTFLRRAGYVSALKSPGLVEYLREEGIVSLVVTGLSTSGCVLRTAAAACDDEFVVTVLEDGCADGEQDVHDALVKKVLLGRGYVYTAEAFRDGWEKRTLGL</sequence>
<dbReference type="EMBL" id="MU001513">
    <property type="protein sequence ID" value="KAF2438107.1"/>
    <property type="molecule type" value="Genomic_DNA"/>
</dbReference>
<dbReference type="PANTHER" id="PTHR43540:SF1">
    <property type="entry name" value="ISOCHORISMATASE HYDROLASE"/>
    <property type="match status" value="1"/>
</dbReference>
<dbReference type="OrthoDB" id="1739143at2759"/>
<accession>A0A9P4P6A4</accession>
<evidence type="ECO:0000256" key="2">
    <source>
        <dbReference type="ARBA" id="ARBA00022801"/>
    </source>
</evidence>
<evidence type="ECO:0000313" key="4">
    <source>
        <dbReference type="EMBL" id="KAF2438107.1"/>
    </source>
</evidence>
<organism evidence="4 5">
    <name type="scientific">Karstenula rhodostoma CBS 690.94</name>
    <dbReference type="NCBI Taxonomy" id="1392251"/>
    <lineage>
        <taxon>Eukaryota</taxon>
        <taxon>Fungi</taxon>
        <taxon>Dikarya</taxon>
        <taxon>Ascomycota</taxon>
        <taxon>Pezizomycotina</taxon>
        <taxon>Dothideomycetes</taxon>
        <taxon>Pleosporomycetidae</taxon>
        <taxon>Pleosporales</taxon>
        <taxon>Massarineae</taxon>
        <taxon>Didymosphaeriaceae</taxon>
        <taxon>Karstenula</taxon>
    </lineage>
</organism>
<comment type="similarity">
    <text evidence="1">Belongs to the isochorismatase family.</text>
</comment>
<gene>
    <name evidence="4" type="ORF">P171DRAFT_372413</name>
</gene>
<dbReference type="PANTHER" id="PTHR43540">
    <property type="entry name" value="PEROXYUREIDOACRYLATE/UREIDOACRYLATE AMIDOHYDROLASE-RELATED"/>
    <property type="match status" value="1"/>
</dbReference>
<dbReference type="Pfam" id="PF00857">
    <property type="entry name" value="Isochorismatase"/>
    <property type="match status" value="1"/>
</dbReference>
<dbReference type="GO" id="GO:0016787">
    <property type="term" value="F:hydrolase activity"/>
    <property type="evidence" value="ECO:0007669"/>
    <property type="project" value="UniProtKB-KW"/>
</dbReference>
<evidence type="ECO:0000313" key="5">
    <source>
        <dbReference type="Proteomes" id="UP000799764"/>
    </source>
</evidence>
<dbReference type="InterPro" id="IPR050272">
    <property type="entry name" value="Isochorismatase-like_hydrls"/>
</dbReference>
<evidence type="ECO:0000259" key="3">
    <source>
        <dbReference type="Pfam" id="PF00857"/>
    </source>
</evidence>
<evidence type="ECO:0000256" key="1">
    <source>
        <dbReference type="ARBA" id="ARBA00006336"/>
    </source>
</evidence>
<comment type="caution">
    <text evidence="4">The sequence shown here is derived from an EMBL/GenBank/DDBJ whole genome shotgun (WGS) entry which is preliminary data.</text>
</comment>
<dbReference type="Gene3D" id="3.40.50.850">
    <property type="entry name" value="Isochorismatase-like"/>
    <property type="match status" value="1"/>
</dbReference>
<dbReference type="InterPro" id="IPR000868">
    <property type="entry name" value="Isochorismatase-like_dom"/>
</dbReference>
<keyword evidence="2 4" id="KW-0378">Hydrolase</keyword>
<dbReference type="Proteomes" id="UP000799764">
    <property type="component" value="Unassembled WGS sequence"/>
</dbReference>
<dbReference type="SUPFAM" id="SSF52499">
    <property type="entry name" value="Isochorismatase-like hydrolases"/>
    <property type="match status" value="1"/>
</dbReference>
<dbReference type="AlphaFoldDB" id="A0A9P4P6A4"/>
<keyword evidence="5" id="KW-1185">Reference proteome</keyword>
<dbReference type="InterPro" id="IPR036380">
    <property type="entry name" value="Isochorismatase-like_sf"/>
</dbReference>
<dbReference type="CDD" id="cd00431">
    <property type="entry name" value="cysteine_hydrolases"/>
    <property type="match status" value="1"/>
</dbReference>
<feature type="domain" description="Isochorismatase-like" evidence="3">
    <location>
        <begin position="20"/>
        <end position="194"/>
    </location>
</feature>
<proteinExistence type="inferred from homology"/>